<organism evidence="3 4">
    <name type="scientific">Spirochaeta africana (strain ATCC 700263 / DSM 8902 / Z-7692)</name>
    <dbReference type="NCBI Taxonomy" id="889378"/>
    <lineage>
        <taxon>Bacteria</taxon>
        <taxon>Pseudomonadati</taxon>
        <taxon>Spirochaetota</taxon>
        <taxon>Spirochaetia</taxon>
        <taxon>Spirochaetales</taxon>
        <taxon>Spirochaetaceae</taxon>
        <taxon>Spirochaeta</taxon>
    </lineage>
</organism>
<dbReference type="HOGENOM" id="CLU_165255_2_1_12"/>
<dbReference type="eggNOG" id="COG0425">
    <property type="taxonomic scope" value="Bacteria"/>
</dbReference>
<evidence type="ECO:0000259" key="2">
    <source>
        <dbReference type="PROSITE" id="PS01148"/>
    </source>
</evidence>
<dbReference type="OrthoDB" id="9794210at2"/>
<dbReference type="Proteomes" id="UP000007383">
    <property type="component" value="Chromosome"/>
</dbReference>
<sequence length="75" mass="8052">MADQVLDIQGDVCPYTFVKSKAAVEQLASGQVIEIHLGNSESASNVPRSLDLEGHEVLSVDKPGPGHWVVQVKRA</sequence>
<dbReference type="PROSITE" id="PS01148">
    <property type="entry name" value="UPF0033"/>
    <property type="match status" value="1"/>
</dbReference>
<dbReference type="STRING" id="889378.Spiaf_1301"/>
<dbReference type="PANTHER" id="PTHR33279">
    <property type="entry name" value="SULFUR CARRIER PROTEIN YEDF-RELATED"/>
    <property type="match status" value="1"/>
</dbReference>
<evidence type="ECO:0000313" key="4">
    <source>
        <dbReference type="Proteomes" id="UP000007383"/>
    </source>
</evidence>
<dbReference type="PATRIC" id="fig|889378.3.peg.1305"/>
<feature type="domain" description="UPF0033" evidence="2">
    <location>
        <begin position="6"/>
        <end position="30"/>
    </location>
</feature>
<dbReference type="KEGG" id="sfc:Spiaf_1301"/>
<proteinExistence type="inferred from homology"/>
<gene>
    <name evidence="3" type="ordered locus">Spiaf_1301</name>
</gene>
<dbReference type="PANTHER" id="PTHR33279:SF19">
    <property type="entry name" value="SSL1707 PROTEIN"/>
    <property type="match status" value="1"/>
</dbReference>
<keyword evidence="4" id="KW-1185">Reference proteome</keyword>
<dbReference type="Pfam" id="PF01206">
    <property type="entry name" value="TusA"/>
    <property type="match status" value="1"/>
</dbReference>
<dbReference type="CDD" id="cd00291">
    <property type="entry name" value="SirA_YedF_YeeD"/>
    <property type="match status" value="1"/>
</dbReference>
<dbReference type="InterPro" id="IPR001455">
    <property type="entry name" value="TusA-like"/>
</dbReference>
<dbReference type="EMBL" id="CP003282">
    <property type="protein sequence ID" value="AFG37376.1"/>
    <property type="molecule type" value="Genomic_DNA"/>
</dbReference>
<protein>
    <submittedName>
        <fullName evidence="3">Putative redox protein, regulator of disulfide bond formation</fullName>
    </submittedName>
</protein>
<name>H9UIN3_SPIAZ</name>
<dbReference type="SUPFAM" id="SSF64307">
    <property type="entry name" value="SirA-like"/>
    <property type="match status" value="1"/>
</dbReference>
<evidence type="ECO:0000256" key="1">
    <source>
        <dbReference type="ARBA" id="ARBA00008984"/>
    </source>
</evidence>
<evidence type="ECO:0000313" key="3">
    <source>
        <dbReference type="EMBL" id="AFG37376.1"/>
    </source>
</evidence>
<accession>H9UIN3</accession>
<dbReference type="Gene3D" id="3.30.110.40">
    <property type="entry name" value="TusA-like domain"/>
    <property type="match status" value="1"/>
</dbReference>
<reference evidence="4" key="1">
    <citation type="journal article" date="2013" name="Stand. Genomic Sci.">
        <title>Complete genome sequence of the halophilic bacterium Spirochaeta africana type strain (Z-7692(T)) from the alkaline Lake Magadi in the East African Rift.</title>
        <authorList>
            <person name="Liolos K."/>
            <person name="Abt B."/>
            <person name="Scheuner C."/>
            <person name="Teshima H."/>
            <person name="Held B."/>
            <person name="Lapidus A."/>
            <person name="Nolan M."/>
            <person name="Lucas S."/>
            <person name="Deshpande S."/>
            <person name="Cheng J.F."/>
            <person name="Tapia R."/>
            <person name="Goodwin L.A."/>
            <person name="Pitluck S."/>
            <person name="Pagani I."/>
            <person name="Ivanova N."/>
            <person name="Mavromatis K."/>
            <person name="Mikhailova N."/>
            <person name="Huntemann M."/>
            <person name="Pati A."/>
            <person name="Chen A."/>
            <person name="Palaniappan K."/>
            <person name="Land M."/>
            <person name="Rohde M."/>
            <person name="Tindall B.J."/>
            <person name="Detter J.C."/>
            <person name="Goker M."/>
            <person name="Bristow J."/>
            <person name="Eisen J.A."/>
            <person name="Markowitz V."/>
            <person name="Hugenholtz P."/>
            <person name="Woyke T."/>
            <person name="Klenk H.P."/>
            <person name="Kyrpides N.C."/>
        </authorList>
    </citation>
    <scope>NUCLEOTIDE SEQUENCE</scope>
    <source>
        <strain evidence="4">ATCC 700263 / DSM 8902 / Z-7692</strain>
    </source>
</reference>
<dbReference type="RefSeq" id="WP_014455364.1">
    <property type="nucleotide sequence ID" value="NC_017098.1"/>
</dbReference>
<dbReference type="InterPro" id="IPR036868">
    <property type="entry name" value="TusA-like_sf"/>
</dbReference>
<comment type="similarity">
    <text evidence="1">Belongs to the sulfur carrier protein TusA family.</text>
</comment>
<dbReference type="AlphaFoldDB" id="H9UIN3"/>